<name>A0A0L0C703_LUCCU</name>
<proteinExistence type="predicted"/>
<accession>A0A0L0C703</accession>
<sequence>MSSKAKSNSQEICRMSWFLIEMDEGQSNGGKINGRIIYGVIHSIDIIDSDSTYMYINRKVRFNWNHAIIEGRVKLASDDRYFVEQQFKNLSKSNEDAMKNLSLSKRFLVQYNKGAGTMVHAIVHQKEVVWPTDNFENSNIKEVLIRDGKIQRMATVLHVNDSDDLMQKELDVLKSRCFDGAFNDPNDNKDIEMTPWLLVQYSNGPSNVIYTIVHVAATVWRSTNLYPNLVVYLSENDTVYQAIILRKTRDRNELDTELRKLKESCLTSKFPLATCSMVLQSTTKFALPPVDHQSLCAKPVTVVELKRDTLQIIRN</sequence>
<organism evidence="1 2">
    <name type="scientific">Lucilia cuprina</name>
    <name type="common">Green bottle fly</name>
    <name type="synonym">Australian sheep blowfly</name>
    <dbReference type="NCBI Taxonomy" id="7375"/>
    <lineage>
        <taxon>Eukaryota</taxon>
        <taxon>Metazoa</taxon>
        <taxon>Ecdysozoa</taxon>
        <taxon>Arthropoda</taxon>
        <taxon>Hexapoda</taxon>
        <taxon>Insecta</taxon>
        <taxon>Pterygota</taxon>
        <taxon>Neoptera</taxon>
        <taxon>Endopterygota</taxon>
        <taxon>Diptera</taxon>
        <taxon>Brachycera</taxon>
        <taxon>Muscomorpha</taxon>
        <taxon>Oestroidea</taxon>
        <taxon>Calliphoridae</taxon>
        <taxon>Luciliinae</taxon>
        <taxon>Lucilia</taxon>
    </lineage>
</organism>
<reference evidence="1 2" key="1">
    <citation type="journal article" date="2015" name="Nat. Commun.">
        <title>Lucilia cuprina genome unlocks parasitic fly biology to underpin future interventions.</title>
        <authorList>
            <person name="Anstead C.A."/>
            <person name="Korhonen P.K."/>
            <person name="Young N.D."/>
            <person name="Hall R.S."/>
            <person name="Jex A.R."/>
            <person name="Murali S.C."/>
            <person name="Hughes D.S."/>
            <person name="Lee S.F."/>
            <person name="Perry T."/>
            <person name="Stroehlein A.J."/>
            <person name="Ansell B.R."/>
            <person name="Breugelmans B."/>
            <person name="Hofmann A."/>
            <person name="Qu J."/>
            <person name="Dugan S."/>
            <person name="Lee S.L."/>
            <person name="Chao H."/>
            <person name="Dinh H."/>
            <person name="Han Y."/>
            <person name="Doddapaneni H.V."/>
            <person name="Worley K.C."/>
            <person name="Muzny D.M."/>
            <person name="Ioannidis P."/>
            <person name="Waterhouse R.M."/>
            <person name="Zdobnov E.M."/>
            <person name="James P.J."/>
            <person name="Bagnall N.H."/>
            <person name="Kotze A.C."/>
            <person name="Gibbs R.A."/>
            <person name="Richards S."/>
            <person name="Batterham P."/>
            <person name="Gasser R.B."/>
        </authorList>
    </citation>
    <scope>NUCLEOTIDE SEQUENCE [LARGE SCALE GENOMIC DNA]</scope>
    <source>
        <strain evidence="1 2">LS</strain>
        <tissue evidence="1">Full body</tissue>
    </source>
</reference>
<evidence type="ECO:0000313" key="1">
    <source>
        <dbReference type="EMBL" id="KNC28022.1"/>
    </source>
</evidence>
<protein>
    <submittedName>
        <fullName evidence="1">Uncharacterized protein</fullName>
    </submittedName>
</protein>
<dbReference type="Proteomes" id="UP000037069">
    <property type="component" value="Unassembled WGS sequence"/>
</dbReference>
<evidence type="ECO:0000313" key="2">
    <source>
        <dbReference type="Proteomes" id="UP000037069"/>
    </source>
</evidence>
<dbReference type="STRING" id="7375.A0A0L0C703"/>
<dbReference type="OMA" id="RCFDHAF"/>
<dbReference type="AlphaFoldDB" id="A0A0L0C703"/>
<comment type="caution">
    <text evidence="1">The sequence shown here is derived from an EMBL/GenBank/DDBJ whole genome shotgun (WGS) entry which is preliminary data.</text>
</comment>
<keyword evidence="2" id="KW-1185">Reference proteome</keyword>
<gene>
    <name evidence="1" type="ORF">FF38_06809</name>
</gene>
<dbReference type="EMBL" id="JRES01000827">
    <property type="protein sequence ID" value="KNC28022.1"/>
    <property type="molecule type" value="Genomic_DNA"/>
</dbReference>